<accession>A0ABV9DQY9</accession>
<protein>
    <submittedName>
        <fullName evidence="1">Uncharacterized protein</fullName>
    </submittedName>
</protein>
<dbReference type="RefSeq" id="WP_390299274.1">
    <property type="nucleotide sequence ID" value="NZ_JBHSFU010000015.1"/>
</dbReference>
<organism evidence="1 2">
    <name type="scientific">Virgibacillus kekensis</name>
    <dbReference type="NCBI Taxonomy" id="202261"/>
    <lineage>
        <taxon>Bacteria</taxon>
        <taxon>Bacillati</taxon>
        <taxon>Bacillota</taxon>
        <taxon>Bacilli</taxon>
        <taxon>Bacillales</taxon>
        <taxon>Bacillaceae</taxon>
        <taxon>Virgibacillus</taxon>
    </lineage>
</organism>
<reference evidence="2" key="1">
    <citation type="journal article" date="2019" name="Int. J. Syst. Evol. Microbiol.">
        <title>The Global Catalogue of Microorganisms (GCM) 10K type strain sequencing project: providing services to taxonomists for standard genome sequencing and annotation.</title>
        <authorList>
            <consortium name="The Broad Institute Genomics Platform"/>
            <consortium name="The Broad Institute Genome Sequencing Center for Infectious Disease"/>
            <person name="Wu L."/>
            <person name="Ma J."/>
        </authorList>
    </citation>
    <scope>NUCLEOTIDE SEQUENCE [LARGE SCALE GENOMIC DNA]</scope>
    <source>
        <strain evidence="2">CGMCC 4.7426</strain>
    </source>
</reference>
<evidence type="ECO:0000313" key="2">
    <source>
        <dbReference type="Proteomes" id="UP001595989"/>
    </source>
</evidence>
<evidence type="ECO:0000313" key="1">
    <source>
        <dbReference type="EMBL" id="MFC4559993.1"/>
    </source>
</evidence>
<dbReference type="EMBL" id="JBHSFU010000015">
    <property type="protein sequence ID" value="MFC4559993.1"/>
    <property type="molecule type" value="Genomic_DNA"/>
</dbReference>
<gene>
    <name evidence="1" type="ORF">ACFO3D_17670</name>
</gene>
<keyword evidence="2" id="KW-1185">Reference proteome</keyword>
<dbReference type="Proteomes" id="UP001595989">
    <property type="component" value="Unassembled WGS sequence"/>
</dbReference>
<sequence length="151" mass="17116">MVRLLFLIMISLFLLSGFSHQNHLKLIDVDTTIIVPEKIIRYDLKIKNTGSTTIGTEFDYPGYKYTGIEVVVVPNKKLEQFMKMLPNTKYKKMKPAGFGGTGRIPPDKIGDFHAEYIYKHKSDSDKIKKMALNAKIIVLDGTNVIAELPLK</sequence>
<comment type="caution">
    <text evidence="1">The sequence shown here is derived from an EMBL/GenBank/DDBJ whole genome shotgun (WGS) entry which is preliminary data.</text>
</comment>
<name>A0ABV9DQY9_9BACI</name>
<proteinExistence type="predicted"/>